<reference evidence="3 4" key="1">
    <citation type="submission" date="2023-03" db="EMBL/GenBank/DDBJ databases">
        <title>High-quality genome of Scylla paramamosain provides insights in environmental adaptation.</title>
        <authorList>
            <person name="Zhang L."/>
        </authorList>
    </citation>
    <scope>NUCLEOTIDE SEQUENCE [LARGE SCALE GENOMIC DNA]</scope>
    <source>
        <strain evidence="3">LZ_2023a</strain>
        <tissue evidence="3">Muscle</tissue>
    </source>
</reference>
<evidence type="ECO:0000256" key="2">
    <source>
        <dbReference type="SAM" id="SignalP"/>
    </source>
</evidence>
<accession>A0AAW0UNC5</accession>
<dbReference type="AlphaFoldDB" id="A0AAW0UNC5"/>
<evidence type="ECO:0000313" key="4">
    <source>
        <dbReference type="Proteomes" id="UP001487740"/>
    </source>
</evidence>
<feature type="region of interest" description="Disordered" evidence="1">
    <location>
        <begin position="87"/>
        <end position="132"/>
    </location>
</feature>
<protein>
    <submittedName>
        <fullName evidence="3">Uncharacterized protein</fullName>
    </submittedName>
</protein>
<evidence type="ECO:0000313" key="3">
    <source>
        <dbReference type="EMBL" id="KAK8400476.1"/>
    </source>
</evidence>
<feature type="compositionally biased region" description="Basic and acidic residues" evidence="1">
    <location>
        <begin position="106"/>
        <end position="119"/>
    </location>
</feature>
<proteinExistence type="predicted"/>
<feature type="chain" id="PRO_5043463441" evidence="2">
    <location>
        <begin position="23"/>
        <end position="184"/>
    </location>
</feature>
<gene>
    <name evidence="3" type="ORF">O3P69_003262</name>
</gene>
<dbReference type="Proteomes" id="UP001487740">
    <property type="component" value="Unassembled WGS sequence"/>
</dbReference>
<keyword evidence="2" id="KW-0732">Signal</keyword>
<evidence type="ECO:0000256" key="1">
    <source>
        <dbReference type="SAM" id="MobiDB-lite"/>
    </source>
</evidence>
<organism evidence="3 4">
    <name type="scientific">Scylla paramamosain</name>
    <name type="common">Mud crab</name>
    <dbReference type="NCBI Taxonomy" id="85552"/>
    <lineage>
        <taxon>Eukaryota</taxon>
        <taxon>Metazoa</taxon>
        <taxon>Ecdysozoa</taxon>
        <taxon>Arthropoda</taxon>
        <taxon>Crustacea</taxon>
        <taxon>Multicrustacea</taxon>
        <taxon>Malacostraca</taxon>
        <taxon>Eumalacostraca</taxon>
        <taxon>Eucarida</taxon>
        <taxon>Decapoda</taxon>
        <taxon>Pleocyemata</taxon>
        <taxon>Brachyura</taxon>
        <taxon>Eubrachyura</taxon>
        <taxon>Portunoidea</taxon>
        <taxon>Portunidae</taxon>
        <taxon>Portuninae</taxon>
        <taxon>Scylla</taxon>
    </lineage>
</organism>
<sequence>MKTCTLLVHPLLMVGMLAVSLAAGVTLQDTHRLQDTYLEEQLQAYLETNPSVLLDLYPDLLREASQVLVVVDPETVVEMLRKQYAAAAPEAQTEKEEMKEEEETETHDGKQEDQKDEHDRRKRQATFGFGMNRGPYGRNYQANVGYQRRFNSGRSSFGVHGHRNWGASGRSHGFGITFSHRFRR</sequence>
<feature type="signal peptide" evidence="2">
    <location>
        <begin position="1"/>
        <end position="22"/>
    </location>
</feature>
<dbReference type="EMBL" id="JARAKH010000010">
    <property type="protein sequence ID" value="KAK8400476.1"/>
    <property type="molecule type" value="Genomic_DNA"/>
</dbReference>
<name>A0AAW0UNC5_SCYPA</name>
<keyword evidence="4" id="KW-1185">Reference proteome</keyword>
<comment type="caution">
    <text evidence="3">The sequence shown here is derived from an EMBL/GenBank/DDBJ whole genome shotgun (WGS) entry which is preliminary data.</text>
</comment>